<evidence type="ECO:0000259" key="2">
    <source>
        <dbReference type="Pfam" id="PF16963"/>
    </source>
</evidence>
<proteinExistence type="predicted"/>
<comment type="caution">
    <text evidence="3">The sequence shown here is derived from an EMBL/GenBank/DDBJ whole genome shotgun (WGS) entry which is preliminary data.</text>
</comment>
<keyword evidence="1" id="KW-0472">Membrane</keyword>
<feature type="domain" description="PelD GGDEF" evidence="2">
    <location>
        <begin position="306"/>
        <end position="390"/>
    </location>
</feature>
<dbReference type="Pfam" id="PF16963">
    <property type="entry name" value="PelD_GGDEF"/>
    <property type="match status" value="1"/>
</dbReference>
<dbReference type="AlphaFoldDB" id="A0A3M0BS47"/>
<feature type="transmembrane region" description="Helical" evidence="1">
    <location>
        <begin position="21"/>
        <end position="39"/>
    </location>
</feature>
<dbReference type="RefSeq" id="WP_121922433.1">
    <property type="nucleotide sequence ID" value="NZ_REFO01000010.1"/>
</dbReference>
<protein>
    <submittedName>
        <fullName evidence="3">PelD-like GGDEF domain-containing protein</fullName>
    </submittedName>
</protein>
<dbReference type="InterPro" id="IPR038367">
    <property type="entry name" value="PelD_GGDEF_sf"/>
</dbReference>
<reference evidence="3 4" key="1">
    <citation type="submission" date="2018-10" db="EMBL/GenBank/DDBJ databases">
        <title>Genomic Encyclopedia of Archaeal and Bacterial Type Strains, Phase II (KMG-II): from individual species to whole genera.</title>
        <authorList>
            <person name="Goeker M."/>
        </authorList>
    </citation>
    <scope>NUCLEOTIDE SEQUENCE [LARGE SCALE GENOMIC DNA]</scope>
    <source>
        <strain evidence="3 4">VM1</strain>
    </source>
</reference>
<dbReference type="EMBL" id="REFO01000010">
    <property type="protein sequence ID" value="RMA97658.1"/>
    <property type="molecule type" value="Genomic_DNA"/>
</dbReference>
<sequence>MKESLKSNIKINFKSLKDISVIFEIIVIFVVSFSIGYILNNQDPLFIKTSNFNYFYIPILVLSLFYGMGAGLLLLFLLTISGFIYLKEFPEFFFLNGLMLSLISGEFYFYWRKKIESIESKATYLEEKLREIGIAAHTIRISHDILEKSYISKPYTIRAVLHKIQKEENIENFFKFISNQFFVESFVYVEYDSEKEEIKNVYPFNSDKKKIDLEHPLIQKMLFLQEIVYIKDMIDIKNIDYIATIPIFDINEKLKAFFLIEHIPFIHYNIENLLSIQLVSQYFLFNIAKQKEIEAISKENILPEYIPSDFKYEIFKLRKLKKISDVDSSIVIIEVKSSYSSIIDNFLGQSLRALDFYTKIENKENNIFIIVLPLIAKEGGIGFINRLYEQFDFLDHKYKYFVFNIKDLNKVNEILNNLVKG</sequence>
<dbReference type="Gene3D" id="3.30.450.40">
    <property type="match status" value="1"/>
</dbReference>
<evidence type="ECO:0000313" key="4">
    <source>
        <dbReference type="Proteomes" id="UP000280842"/>
    </source>
</evidence>
<dbReference type="OrthoDB" id="10055at2"/>
<dbReference type="Gene3D" id="3.30.70.2880">
    <property type="match status" value="1"/>
</dbReference>
<dbReference type="Proteomes" id="UP000280842">
    <property type="component" value="Unassembled WGS sequence"/>
</dbReference>
<keyword evidence="1" id="KW-1133">Transmembrane helix</keyword>
<name>A0A3M0BS47_9AQUI</name>
<keyword evidence="1" id="KW-0812">Transmembrane</keyword>
<keyword evidence="4" id="KW-1185">Reference proteome</keyword>
<dbReference type="InterPro" id="IPR029016">
    <property type="entry name" value="GAF-like_dom_sf"/>
</dbReference>
<feature type="transmembrane region" description="Helical" evidence="1">
    <location>
        <begin position="93"/>
        <end position="111"/>
    </location>
</feature>
<feature type="transmembrane region" description="Helical" evidence="1">
    <location>
        <begin position="59"/>
        <end position="86"/>
    </location>
</feature>
<accession>A0A3M0BS47</accession>
<organism evidence="3 4">
    <name type="scientific">Hydrogenothermus marinus</name>
    <dbReference type="NCBI Taxonomy" id="133270"/>
    <lineage>
        <taxon>Bacteria</taxon>
        <taxon>Pseudomonadati</taxon>
        <taxon>Aquificota</taxon>
        <taxon>Aquificia</taxon>
        <taxon>Aquificales</taxon>
        <taxon>Hydrogenothermaceae</taxon>
        <taxon>Hydrogenothermus</taxon>
    </lineage>
</organism>
<evidence type="ECO:0000256" key="1">
    <source>
        <dbReference type="SAM" id="Phobius"/>
    </source>
</evidence>
<evidence type="ECO:0000313" key="3">
    <source>
        <dbReference type="EMBL" id="RMA97658.1"/>
    </source>
</evidence>
<gene>
    <name evidence="3" type="ORF">CLV39_0278</name>
</gene>
<dbReference type="InterPro" id="IPR031583">
    <property type="entry name" value="PelD_GGDEF"/>
</dbReference>